<dbReference type="Gene3D" id="2.10.260.10">
    <property type="match status" value="1"/>
</dbReference>
<dbReference type="InterPro" id="IPR037914">
    <property type="entry name" value="SpoVT-AbrB_sf"/>
</dbReference>
<proteinExistence type="predicted"/>
<sequence length="81" mass="9255">MKSTGIVRKTDQLGRIVIPSELRKVLDISDQDELEIFVDGDLIILHKYEPKCMFCGDTDDVINFRGKNVCRECREQLALLG</sequence>
<evidence type="ECO:0000259" key="2">
    <source>
        <dbReference type="PROSITE" id="PS51740"/>
    </source>
</evidence>
<dbReference type="InterPro" id="IPR007159">
    <property type="entry name" value="SpoVT-AbrB_dom"/>
</dbReference>
<dbReference type="SUPFAM" id="SSF89447">
    <property type="entry name" value="AbrB/MazE/MraZ-like"/>
    <property type="match status" value="1"/>
</dbReference>
<dbReference type="GO" id="GO:0003677">
    <property type="term" value="F:DNA binding"/>
    <property type="evidence" value="ECO:0007669"/>
    <property type="project" value="UniProtKB-UniRule"/>
</dbReference>
<dbReference type="PROSITE" id="PS51740">
    <property type="entry name" value="SPOVT_ABRB"/>
    <property type="match status" value="1"/>
</dbReference>
<dbReference type="NCBIfam" id="TIGR01439">
    <property type="entry name" value="lp_hng_hel_AbrB"/>
    <property type="match status" value="1"/>
</dbReference>
<evidence type="ECO:0000313" key="4">
    <source>
        <dbReference type="Proteomes" id="UP000277811"/>
    </source>
</evidence>
<protein>
    <submittedName>
        <fullName evidence="3">Lp hng hel abrb: transcriptional regulator abrb family</fullName>
    </submittedName>
</protein>
<dbReference type="EMBL" id="UPPP01000057">
    <property type="protein sequence ID" value="VBB05599.1"/>
    <property type="molecule type" value="Genomic_DNA"/>
</dbReference>
<dbReference type="Pfam" id="PF04014">
    <property type="entry name" value="MazE_antitoxin"/>
    <property type="match status" value="1"/>
</dbReference>
<dbReference type="InterPro" id="IPR052731">
    <property type="entry name" value="B_subtilis_Trans_State_Reg"/>
</dbReference>
<organism evidence="3 4">
    <name type="scientific">Lucifera butyrica</name>
    <dbReference type="NCBI Taxonomy" id="1351585"/>
    <lineage>
        <taxon>Bacteria</taxon>
        <taxon>Bacillati</taxon>
        <taxon>Bacillota</taxon>
        <taxon>Negativicutes</taxon>
        <taxon>Veillonellales</taxon>
        <taxon>Veillonellaceae</taxon>
        <taxon>Lucifera</taxon>
    </lineage>
</organism>
<evidence type="ECO:0000256" key="1">
    <source>
        <dbReference type="PROSITE-ProRule" id="PRU01076"/>
    </source>
</evidence>
<dbReference type="PANTHER" id="PTHR36432:SF4">
    <property type="entry name" value="TRANSITION STATE REGULATOR ABH-RELATED"/>
    <property type="match status" value="1"/>
</dbReference>
<accession>A0A498R350</accession>
<dbReference type="SMART" id="SM00966">
    <property type="entry name" value="SpoVT_AbrB"/>
    <property type="match status" value="1"/>
</dbReference>
<keyword evidence="1" id="KW-0238">DNA-binding</keyword>
<name>A0A498R350_9FIRM</name>
<dbReference type="AlphaFoldDB" id="A0A498R350"/>
<gene>
    <name evidence="3" type="ORF">LUCI_0809</name>
</gene>
<dbReference type="PANTHER" id="PTHR36432">
    <property type="match status" value="1"/>
</dbReference>
<dbReference type="RefSeq" id="WP_122626585.1">
    <property type="nucleotide sequence ID" value="NZ_UPPP01000057.1"/>
</dbReference>
<keyword evidence="4" id="KW-1185">Reference proteome</keyword>
<reference evidence="3 4" key="1">
    <citation type="submission" date="2018-06" db="EMBL/GenBank/DDBJ databases">
        <authorList>
            <person name="Strepis N."/>
        </authorList>
    </citation>
    <scope>NUCLEOTIDE SEQUENCE [LARGE SCALE GENOMIC DNA]</scope>
    <source>
        <strain evidence="3">LUCI</strain>
    </source>
</reference>
<dbReference type="Proteomes" id="UP000277811">
    <property type="component" value="Unassembled WGS sequence"/>
</dbReference>
<feature type="domain" description="SpoVT-AbrB" evidence="2">
    <location>
        <begin position="5"/>
        <end position="50"/>
    </location>
</feature>
<evidence type="ECO:0000313" key="3">
    <source>
        <dbReference type="EMBL" id="VBB05599.1"/>
    </source>
</evidence>
<dbReference type="OrthoDB" id="9782993at2"/>